<evidence type="ECO:0000259" key="2">
    <source>
        <dbReference type="Pfam" id="PF25023"/>
    </source>
</evidence>
<name>A0A6S6SJS1_9BACT</name>
<evidence type="ECO:0000313" key="3">
    <source>
        <dbReference type="EMBL" id="CAA6810368.1"/>
    </source>
</evidence>
<dbReference type="Pfam" id="PF25023">
    <property type="entry name" value="TEN_YD-shell"/>
    <property type="match status" value="1"/>
</dbReference>
<gene>
    <name evidence="3" type="ORF">HELGO_WM18163</name>
</gene>
<proteinExistence type="predicted"/>
<dbReference type="NCBIfam" id="TIGR01643">
    <property type="entry name" value="YD_repeat_2x"/>
    <property type="match status" value="2"/>
</dbReference>
<dbReference type="InterPro" id="IPR056823">
    <property type="entry name" value="TEN-like_YD-shell"/>
</dbReference>
<keyword evidence="1" id="KW-0677">Repeat</keyword>
<sequence>MNTETLLKKEMLTTIQQALKSRSNALNQTSILNYDEKGRVKSYINPNHQSTQYFYDKLDRVTSTRDAINNELNYKYNNKAQLQAIIDPTKNQTQYSYDKQGRVEQEELPNSKVVEKVYNK</sequence>
<dbReference type="EMBL" id="CACVAP010000060">
    <property type="protein sequence ID" value="CAA6810368.1"/>
    <property type="molecule type" value="Genomic_DNA"/>
</dbReference>
<reference evidence="3" key="1">
    <citation type="submission" date="2020-01" db="EMBL/GenBank/DDBJ databases">
        <authorList>
            <person name="Meier V. D."/>
            <person name="Meier V D."/>
        </authorList>
    </citation>
    <scope>NUCLEOTIDE SEQUENCE</scope>
    <source>
        <strain evidence="3">HLG_WM_MAG_06</strain>
    </source>
</reference>
<feature type="non-terminal residue" evidence="3">
    <location>
        <position position="120"/>
    </location>
</feature>
<evidence type="ECO:0000256" key="1">
    <source>
        <dbReference type="ARBA" id="ARBA00022737"/>
    </source>
</evidence>
<dbReference type="InterPro" id="IPR006530">
    <property type="entry name" value="YD"/>
</dbReference>
<feature type="domain" description="Teneurin-like YD-shell" evidence="2">
    <location>
        <begin position="25"/>
        <end position="113"/>
    </location>
</feature>
<dbReference type="Gene3D" id="2.180.10.10">
    <property type="entry name" value="RHS repeat-associated core"/>
    <property type="match status" value="1"/>
</dbReference>
<protein>
    <recommendedName>
        <fullName evidence="2">Teneurin-like YD-shell domain-containing protein</fullName>
    </recommendedName>
</protein>
<dbReference type="AlphaFoldDB" id="A0A6S6SJS1"/>
<organism evidence="3">
    <name type="scientific">uncultured Sulfurovum sp</name>
    <dbReference type="NCBI Taxonomy" id="269237"/>
    <lineage>
        <taxon>Bacteria</taxon>
        <taxon>Pseudomonadati</taxon>
        <taxon>Campylobacterota</taxon>
        <taxon>Epsilonproteobacteria</taxon>
        <taxon>Campylobacterales</taxon>
        <taxon>Sulfurovaceae</taxon>
        <taxon>Sulfurovum</taxon>
        <taxon>environmental samples</taxon>
    </lineage>
</organism>
<accession>A0A6S6SJS1</accession>